<reference evidence="5 6" key="1">
    <citation type="submission" date="2014-11" db="EMBL/GenBank/DDBJ databases">
        <authorList>
            <person name="Zhu J."/>
            <person name="Qi W."/>
            <person name="Song R."/>
        </authorList>
    </citation>
    <scope>NUCLEOTIDE SEQUENCE [LARGE SCALE GENOMIC DNA]</scope>
</reference>
<dbReference type="GO" id="GO:0008409">
    <property type="term" value="F:5'-3' exonuclease activity"/>
    <property type="evidence" value="ECO:0007669"/>
    <property type="project" value="TreeGrafter"/>
</dbReference>
<dbReference type="InterPro" id="IPR006086">
    <property type="entry name" value="XPG-I_dom"/>
</dbReference>
<dbReference type="PhylomeDB" id="A0A0G4EKS0"/>
<dbReference type="InterPro" id="IPR008918">
    <property type="entry name" value="HhH2"/>
</dbReference>
<evidence type="ECO:0000256" key="2">
    <source>
        <dbReference type="ARBA" id="ARBA00022759"/>
    </source>
</evidence>
<name>A0A0G4EKS0_VITBC</name>
<dbReference type="Gene3D" id="1.10.150.20">
    <property type="entry name" value="5' to 3' exonuclease, C-terminal subdomain"/>
    <property type="match status" value="1"/>
</dbReference>
<evidence type="ECO:0000313" key="6">
    <source>
        <dbReference type="Proteomes" id="UP000041254"/>
    </source>
</evidence>
<dbReference type="SUPFAM" id="SSF47807">
    <property type="entry name" value="5' to 3' exonuclease, C-terminal subdomain"/>
    <property type="match status" value="1"/>
</dbReference>
<keyword evidence="3" id="KW-0460">Magnesium</keyword>
<protein>
    <recommendedName>
        <fullName evidence="4">XPG-I domain-containing protein</fullName>
    </recommendedName>
</protein>
<dbReference type="OMA" id="CSMILRR"/>
<evidence type="ECO:0000313" key="5">
    <source>
        <dbReference type="EMBL" id="CEL97049.1"/>
    </source>
</evidence>
<dbReference type="InParanoid" id="A0A0G4EKS0"/>
<dbReference type="VEuPathDB" id="CryptoDB:Vbra_20462"/>
<dbReference type="OrthoDB" id="1937206at2759"/>
<keyword evidence="2" id="KW-0378">Hydrolase</keyword>
<dbReference type="PRINTS" id="PR00853">
    <property type="entry name" value="XPGRADSUPER"/>
</dbReference>
<dbReference type="PANTHER" id="PTHR11081:SF9">
    <property type="entry name" value="FLAP ENDONUCLEASE 1"/>
    <property type="match status" value="1"/>
</dbReference>
<dbReference type="STRING" id="1169540.A0A0G4EKS0"/>
<accession>A0A0G4EKS0</accession>
<organism evidence="5 6">
    <name type="scientific">Vitrella brassicaformis (strain CCMP3155)</name>
    <dbReference type="NCBI Taxonomy" id="1169540"/>
    <lineage>
        <taxon>Eukaryota</taxon>
        <taxon>Sar</taxon>
        <taxon>Alveolata</taxon>
        <taxon>Colpodellida</taxon>
        <taxon>Vitrellaceae</taxon>
        <taxon>Vitrella</taxon>
    </lineage>
</organism>
<dbReference type="EMBL" id="CDMY01000252">
    <property type="protein sequence ID" value="CEL97049.1"/>
    <property type="molecule type" value="Genomic_DNA"/>
</dbReference>
<dbReference type="SMART" id="SM00279">
    <property type="entry name" value="HhH2"/>
    <property type="match status" value="1"/>
</dbReference>
<dbReference type="GO" id="GO:0003677">
    <property type="term" value="F:DNA binding"/>
    <property type="evidence" value="ECO:0007669"/>
    <property type="project" value="InterPro"/>
</dbReference>
<sequence length="309" mass="34893">MGIPGLLPFVRRRFPAVISGVATLRPFAHQRLLVDGTGLLYRFAYASHGDLDKCSQKFATQLSKFREHLISPSYFFEKESRHEGEGGGNLDVQCKRDHAWRKREKDRLSAMLRADDAQRQAMAIMGEGSYDKTTEDTVKDAVVDDKRIHLKKDDVQKVVDTLGQEGCDVRWTDLDAEKECVRQCRSDSDVVVSDDVDALVFGAPAVLRNVQSPLGLMYIKREELLDAMCFSMEEFIDFCILCGCDYTEKLPGIGPVAAYEIIQKHRSIEAFLDSDDFQKLASKKVVTKVLQKSGCSSPIEFVEKFVDYK</sequence>
<evidence type="ECO:0000259" key="4">
    <source>
        <dbReference type="Pfam" id="PF00867"/>
    </source>
</evidence>
<dbReference type="AlphaFoldDB" id="A0A0G4EKS0"/>
<proteinExistence type="predicted"/>
<feature type="domain" description="XPG-I" evidence="4">
    <location>
        <begin position="175"/>
        <end position="245"/>
    </location>
</feature>
<keyword evidence="6" id="KW-1185">Reference proteome</keyword>
<keyword evidence="1" id="KW-0479">Metal-binding</keyword>
<dbReference type="PANTHER" id="PTHR11081">
    <property type="entry name" value="FLAP ENDONUCLEASE FAMILY MEMBER"/>
    <property type="match status" value="1"/>
</dbReference>
<dbReference type="Pfam" id="PF00867">
    <property type="entry name" value="XPG_I"/>
    <property type="match status" value="1"/>
</dbReference>
<dbReference type="SUPFAM" id="SSF88723">
    <property type="entry name" value="PIN domain-like"/>
    <property type="match status" value="1"/>
</dbReference>
<dbReference type="InterPro" id="IPR029060">
    <property type="entry name" value="PIN-like_dom_sf"/>
</dbReference>
<dbReference type="GO" id="GO:0017108">
    <property type="term" value="F:5'-flap endonuclease activity"/>
    <property type="evidence" value="ECO:0007669"/>
    <property type="project" value="TreeGrafter"/>
</dbReference>
<gene>
    <name evidence="5" type="ORF">Vbra_20462</name>
</gene>
<keyword evidence="2" id="KW-0540">Nuclease</keyword>
<evidence type="ECO:0000256" key="1">
    <source>
        <dbReference type="ARBA" id="ARBA00022723"/>
    </source>
</evidence>
<dbReference type="GO" id="GO:0046872">
    <property type="term" value="F:metal ion binding"/>
    <property type="evidence" value="ECO:0007669"/>
    <property type="project" value="UniProtKB-KW"/>
</dbReference>
<dbReference type="Gene3D" id="3.40.50.1010">
    <property type="entry name" value="5'-nuclease"/>
    <property type="match status" value="1"/>
</dbReference>
<dbReference type="Proteomes" id="UP000041254">
    <property type="component" value="Unassembled WGS sequence"/>
</dbReference>
<dbReference type="InterPro" id="IPR006084">
    <property type="entry name" value="XPG/Rad2"/>
</dbReference>
<keyword evidence="2" id="KW-0255">Endonuclease</keyword>
<evidence type="ECO:0000256" key="3">
    <source>
        <dbReference type="ARBA" id="ARBA00022842"/>
    </source>
</evidence>
<dbReference type="InterPro" id="IPR036279">
    <property type="entry name" value="5-3_exonuclease_C_sf"/>
</dbReference>